<evidence type="ECO:0000256" key="5">
    <source>
        <dbReference type="ARBA" id="ARBA00012653"/>
    </source>
</evidence>
<evidence type="ECO:0000256" key="10">
    <source>
        <dbReference type="ARBA" id="ARBA00022801"/>
    </source>
</evidence>
<dbReference type="InterPro" id="IPR041379">
    <property type="entry name" value="ColG_subdomain"/>
</dbReference>
<comment type="catalytic activity">
    <reaction evidence="1">
        <text>Digestion of native collagen in the triple helical region at Xaa-|-Gly bonds. With synthetic peptides, a preference is shown for Gly at P3 and P1', Pro and Ala at P2 and P2', and hydroxyproline, Ala or Arg at P3'.</text>
        <dbReference type="EC" id="3.4.24.3"/>
    </reaction>
</comment>
<evidence type="ECO:0000256" key="12">
    <source>
        <dbReference type="ARBA" id="ARBA00022837"/>
    </source>
</evidence>
<dbReference type="PRINTS" id="PR00931">
    <property type="entry name" value="MICOLLPTASE"/>
</dbReference>
<dbReference type="Proteomes" id="UP000014023">
    <property type="component" value="Unassembled WGS sequence"/>
</dbReference>
<evidence type="ECO:0000256" key="8">
    <source>
        <dbReference type="ARBA" id="ARBA00022723"/>
    </source>
</evidence>
<dbReference type="SUPFAM" id="SSF89260">
    <property type="entry name" value="Collagen-binding domain"/>
    <property type="match status" value="1"/>
</dbReference>
<comment type="cofactor">
    <cofactor evidence="3">
        <name>Zn(2+)</name>
        <dbReference type="ChEBI" id="CHEBI:29105"/>
    </cofactor>
</comment>
<feature type="domain" description="Peptidase C-terminal archaeal/bacterial" evidence="19">
    <location>
        <begin position="800"/>
        <end position="867"/>
    </location>
</feature>
<evidence type="ECO:0000313" key="22">
    <source>
        <dbReference type="EMBL" id="EOO62014.1"/>
    </source>
</evidence>
<evidence type="ECO:0000256" key="4">
    <source>
        <dbReference type="ARBA" id="ARBA00004613"/>
    </source>
</evidence>
<evidence type="ECO:0000256" key="7">
    <source>
        <dbReference type="ARBA" id="ARBA00022670"/>
    </source>
</evidence>
<evidence type="ECO:0000256" key="13">
    <source>
        <dbReference type="ARBA" id="ARBA00023026"/>
    </source>
</evidence>
<evidence type="ECO:0000256" key="2">
    <source>
        <dbReference type="ARBA" id="ARBA00001913"/>
    </source>
</evidence>
<evidence type="ECO:0000256" key="1">
    <source>
        <dbReference type="ARBA" id="ARBA00000424"/>
    </source>
</evidence>
<evidence type="ECO:0000256" key="9">
    <source>
        <dbReference type="ARBA" id="ARBA00022729"/>
    </source>
</evidence>
<evidence type="ECO:0000256" key="3">
    <source>
        <dbReference type="ARBA" id="ARBA00001947"/>
    </source>
</evidence>
<accession>A0A9W5V629</accession>
<organism evidence="22 23">
    <name type="scientific">Bacillus cereus VD196</name>
    <dbReference type="NCBI Taxonomy" id="1053243"/>
    <lineage>
        <taxon>Bacteria</taxon>
        <taxon>Bacillati</taxon>
        <taxon>Bacillota</taxon>
        <taxon>Bacilli</taxon>
        <taxon>Bacillales</taxon>
        <taxon>Bacillaceae</taxon>
        <taxon>Bacillus</taxon>
        <taxon>Bacillus cereus group</taxon>
    </lineage>
</organism>
<dbReference type="Pfam" id="PF01752">
    <property type="entry name" value="Peptidase_M9"/>
    <property type="match status" value="1"/>
</dbReference>
<evidence type="ECO:0000256" key="15">
    <source>
        <dbReference type="ARBA" id="ARBA00023145"/>
    </source>
</evidence>
<name>A0A9W5V629_BACCE</name>
<dbReference type="Gene3D" id="3.30.980.50">
    <property type="match status" value="1"/>
</dbReference>
<dbReference type="Gene3D" id="1.10.390.20">
    <property type="match status" value="1"/>
</dbReference>
<keyword evidence="12" id="KW-0106">Calcium</keyword>
<keyword evidence="6" id="KW-0964">Secreted</keyword>
<keyword evidence="13" id="KW-0843">Virulence</keyword>
<dbReference type="GO" id="GO:0005576">
    <property type="term" value="C:extracellular region"/>
    <property type="evidence" value="ECO:0007669"/>
    <property type="project" value="UniProtKB-SubCell"/>
</dbReference>
<dbReference type="InterPro" id="IPR013661">
    <property type="entry name" value="Peptidase_M9_N_dom"/>
</dbReference>
<keyword evidence="14" id="KW-0482">Metalloprotease</keyword>
<dbReference type="Gene3D" id="2.60.120.380">
    <property type="match status" value="1"/>
</dbReference>
<comment type="cofactor">
    <cofactor evidence="2">
        <name>Ca(2+)</name>
        <dbReference type="ChEBI" id="CHEBI:29108"/>
    </cofactor>
</comment>
<dbReference type="InterPro" id="IPR002169">
    <property type="entry name" value="Peptidase_M9A/M9B"/>
</dbReference>
<evidence type="ECO:0000256" key="14">
    <source>
        <dbReference type="ARBA" id="ARBA00023049"/>
    </source>
</evidence>
<proteinExistence type="inferred from homology"/>
<dbReference type="Pfam" id="PF08453">
    <property type="entry name" value="Peptidase_M9_N"/>
    <property type="match status" value="1"/>
</dbReference>
<feature type="active site" evidence="18">
    <location>
        <position position="503"/>
    </location>
</feature>
<protein>
    <recommendedName>
        <fullName evidence="5">microbial collagenase</fullName>
        <ecNumber evidence="5">3.4.24.3</ecNumber>
    </recommendedName>
    <alternativeName>
        <fullName evidence="17">Microbial collagenase</fullName>
    </alternativeName>
</protein>
<keyword evidence="10" id="KW-0378">Hydrolase</keyword>
<dbReference type="InterPro" id="IPR007280">
    <property type="entry name" value="Peptidase_C_arc/bac"/>
</dbReference>
<dbReference type="FunFam" id="3.40.30.160:FF:000001">
    <property type="entry name" value="Microbial collagenase"/>
    <property type="match status" value="1"/>
</dbReference>
<evidence type="ECO:0000259" key="20">
    <source>
        <dbReference type="Pfam" id="PF08453"/>
    </source>
</evidence>
<keyword evidence="15" id="KW-0865">Zymogen</keyword>
<dbReference type="PANTHER" id="PTHR13062:SF9">
    <property type="entry name" value="MICROBIAL COLLAGENASE"/>
    <property type="match status" value="1"/>
</dbReference>
<dbReference type="RefSeq" id="WP_016126049.1">
    <property type="nucleotide sequence ID" value="NZ_KB976269.1"/>
</dbReference>
<dbReference type="GO" id="GO:0004222">
    <property type="term" value="F:metalloendopeptidase activity"/>
    <property type="evidence" value="ECO:0007669"/>
    <property type="project" value="UniProtKB-EC"/>
</dbReference>
<sequence>MLNKKYNNLFLLTMIFCLWEGMFAYVPSNVIAQENTDAWLLQSHAPKKANNLFAEKSKGNDQLLSNSSIKKDSFESPFGKKKITQLETNNKNQKYSMSQLNQLSYQKLKDLLITIQWYDIQDLFEFNPDSLQFYQDPNRVQTLMDALSQQGRLYKNNDSKGIETLVEVLRSGFYLGYYHAELQYLNEKSFQDKCLPALKIIAENPNFQLGTSEQDKVISSYGRLIGNASSDVQTVQYATPILKQYNKELENYMKEYSKKDAIYSLIHGIGYDLETYLNTTQQQPNQTQWYQNIDDFIDQVGKLALSEHITNDTGWLINNAIYYIGKIGVFHSTSSKGLQILTQALQLYPYLTEQYITAAQRIAYDYNAKDYYGNTVDLDKIREAGKSKYLPKTYTFDDGSMIIKSGDQVTEDKIKRLYWASKEVQAQFFRVVGHDQPLEKGHQDDVLTMVIYNSPRDYLLNKFLYGYDTNNGGIYIEGIGTFFTYERTPQDSIFSLEELFRHEFTHYLQGRYEVPGLFGQGEMYQDERLTWYEEGNAEFFAGSTRMDSVVPRRSLIDQLATKDPTQRYNVPQTLYARYGTWDFYNYSFVLQSHMYKNHFNILDKLDNLIQANDVSGYDTYRKTLSNDMILNQEYLAYMQQLIDNKNQYYTPMVSSDYVKSHESKPLQEISQEITEIAKLKNVKIKERHSQFFNTFTLQGTYVIENPQGKYEDWKQMNKKMNEDLKLLSGKTWSGYKTLTAYFINYRINSVGKLEYDVVFSGVNTEGNIAVEKEPNNSFETANPLSLNTLLRGSLDDKDQTDRFVIDIKKAKDLQITVIDEQNLGMNWVLFDERDLRKYVTYATKHEGNKLIGNYYAQPGKYYLVVYKSNGSKGNYTVGVK</sequence>
<evidence type="ECO:0000259" key="19">
    <source>
        <dbReference type="Pfam" id="PF04151"/>
    </source>
</evidence>
<dbReference type="Gene3D" id="3.40.30.160">
    <property type="entry name" value="Collagenase ColT, N-terminal domain"/>
    <property type="match status" value="1"/>
</dbReference>
<comment type="similarity">
    <text evidence="16">Belongs to the peptidase M9B family. Collagenase subfamily.</text>
</comment>
<dbReference type="Pfam" id="PF18496">
    <property type="entry name" value="ColG_sub"/>
    <property type="match status" value="1"/>
</dbReference>
<dbReference type="GO" id="GO:0006508">
    <property type="term" value="P:proteolysis"/>
    <property type="evidence" value="ECO:0007669"/>
    <property type="project" value="UniProtKB-KW"/>
</dbReference>
<comment type="subcellular location">
    <subcellularLocation>
        <location evidence="4">Secreted</location>
    </subcellularLocation>
</comment>
<evidence type="ECO:0000256" key="6">
    <source>
        <dbReference type="ARBA" id="ARBA00022525"/>
    </source>
</evidence>
<evidence type="ECO:0000256" key="16">
    <source>
        <dbReference type="ARBA" id="ARBA00034318"/>
    </source>
</evidence>
<keyword evidence="9" id="KW-0732">Signal</keyword>
<dbReference type="PANTHER" id="PTHR13062">
    <property type="entry name" value="COLLAGENASE"/>
    <property type="match status" value="1"/>
</dbReference>
<evidence type="ECO:0000256" key="17">
    <source>
        <dbReference type="ARBA" id="ARBA00034362"/>
    </source>
</evidence>
<dbReference type="Pfam" id="PF04151">
    <property type="entry name" value="PPC"/>
    <property type="match status" value="1"/>
</dbReference>
<evidence type="ECO:0000313" key="23">
    <source>
        <dbReference type="Proteomes" id="UP000014023"/>
    </source>
</evidence>
<dbReference type="EMBL" id="AHFL01000057">
    <property type="protein sequence ID" value="EOO62014.1"/>
    <property type="molecule type" value="Genomic_DNA"/>
</dbReference>
<feature type="domain" description="Collagenase ColG-like catalytic helper subdomain" evidence="21">
    <location>
        <begin position="651"/>
        <end position="765"/>
    </location>
</feature>
<keyword evidence="11" id="KW-0862">Zinc</keyword>
<comment type="caution">
    <text evidence="22">The sequence shown here is derived from an EMBL/GenBank/DDBJ whole genome shotgun (WGS) entry which is preliminary data.</text>
</comment>
<evidence type="ECO:0000256" key="18">
    <source>
        <dbReference type="PIRSR" id="PIRSR602169-1"/>
    </source>
</evidence>
<evidence type="ECO:0000259" key="21">
    <source>
        <dbReference type="Pfam" id="PF18496"/>
    </source>
</evidence>
<evidence type="ECO:0000256" key="11">
    <source>
        <dbReference type="ARBA" id="ARBA00022833"/>
    </source>
</evidence>
<dbReference type="GO" id="GO:0008270">
    <property type="term" value="F:zinc ion binding"/>
    <property type="evidence" value="ECO:0007669"/>
    <property type="project" value="InterPro"/>
</dbReference>
<reference evidence="22 23" key="1">
    <citation type="submission" date="2012-12" db="EMBL/GenBank/DDBJ databases">
        <title>The Genome Sequence of Bacillus cereus VD196.</title>
        <authorList>
            <consortium name="The Broad Institute Genome Sequencing Platform"/>
            <consortium name="The Broad Institute Genome Sequencing Center for Infectious Disease"/>
            <person name="Feldgarden M."/>
            <person name="Van der Auwera G.A."/>
            <person name="Mahillon J."/>
            <person name="Duprez V."/>
            <person name="Timmery S."/>
            <person name="Mattelet C."/>
            <person name="Dierick K."/>
            <person name="Sun M."/>
            <person name="Yu Z."/>
            <person name="Zhu L."/>
            <person name="Hu X."/>
            <person name="Shank E.B."/>
            <person name="Swiecicka I."/>
            <person name="Hansen B.M."/>
            <person name="Andrup L."/>
            <person name="Walker B."/>
            <person name="Young S.K."/>
            <person name="Zeng Q."/>
            <person name="Gargeya S."/>
            <person name="Fitzgerald M."/>
            <person name="Haas B."/>
            <person name="Abouelleil A."/>
            <person name="Alvarado L."/>
            <person name="Arachchi H.M."/>
            <person name="Berlin A.M."/>
            <person name="Chapman S.B."/>
            <person name="Dewar J."/>
            <person name="Goldberg J."/>
            <person name="Griggs A."/>
            <person name="Gujja S."/>
            <person name="Hansen M."/>
            <person name="Howarth C."/>
            <person name="Imamovic A."/>
            <person name="Larimer J."/>
            <person name="McCowan C."/>
            <person name="Murphy C."/>
            <person name="Neiman D."/>
            <person name="Pearson M."/>
            <person name="Priest M."/>
            <person name="Roberts A."/>
            <person name="Saif S."/>
            <person name="Shea T."/>
            <person name="Sisk P."/>
            <person name="Sykes S."/>
            <person name="Wortman J."/>
            <person name="Nusbaum C."/>
            <person name="Birren B."/>
        </authorList>
    </citation>
    <scope>NUCLEOTIDE SEQUENCE [LARGE SCALE GENOMIC DNA]</scope>
    <source>
        <strain evidence="22 23">VD196</strain>
    </source>
</reference>
<dbReference type="EC" id="3.4.24.3" evidence="5"/>
<dbReference type="AlphaFoldDB" id="A0A9W5V629"/>
<gene>
    <name evidence="22" type="ORF">IKE_05804</name>
</gene>
<feature type="domain" description="Peptidase M9 collagenase N-terminal" evidence="20">
    <location>
        <begin position="95"/>
        <end position="276"/>
    </location>
</feature>
<keyword evidence="8" id="KW-0479">Metal-binding</keyword>
<keyword evidence="7" id="KW-0645">Protease</keyword>